<accession>A0A1D2MUY3</accession>
<evidence type="ECO:0000256" key="6">
    <source>
        <dbReference type="ARBA" id="ARBA00023145"/>
    </source>
</evidence>
<dbReference type="Pfam" id="PF00089">
    <property type="entry name" value="Trypsin"/>
    <property type="match status" value="1"/>
</dbReference>
<dbReference type="CDD" id="cd00190">
    <property type="entry name" value="Tryp_SPc"/>
    <property type="match status" value="1"/>
</dbReference>
<dbReference type="FunFam" id="2.40.10.10:FF:000077">
    <property type="entry name" value="Predicted protein"/>
    <property type="match status" value="1"/>
</dbReference>
<feature type="domain" description="Peptidase S1" evidence="9">
    <location>
        <begin position="54"/>
        <end position="273"/>
    </location>
</feature>
<evidence type="ECO:0000256" key="2">
    <source>
        <dbReference type="ARBA" id="ARBA00022670"/>
    </source>
</evidence>
<dbReference type="GO" id="GO:0006508">
    <property type="term" value="P:proteolysis"/>
    <property type="evidence" value="ECO:0007669"/>
    <property type="project" value="UniProtKB-KW"/>
</dbReference>
<dbReference type="AlphaFoldDB" id="A0A1D2MUY3"/>
<keyword evidence="8" id="KW-0812">Transmembrane</keyword>
<keyword evidence="3" id="KW-0732">Signal</keyword>
<dbReference type="Gene3D" id="2.40.10.10">
    <property type="entry name" value="Trypsin-like serine proteases"/>
    <property type="match status" value="1"/>
</dbReference>
<keyword evidence="8" id="KW-1133">Transmembrane helix</keyword>
<reference evidence="10 11" key="1">
    <citation type="journal article" date="2016" name="Genome Biol. Evol.">
        <title>Gene Family Evolution Reflects Adaptation to Soil Environmental Stressors in the Genome of the Collembolan Orchesella cincta.</title>
        <authorList>
            <person name="Faddeeva-Vakhrusheva A."/>
            <person name="Derks M.F."/>
            <person name="Anvar S.Y."/>
            <person name="Agamennone V."/>
            <person name="Suring W."/>
            <person name="Smit S."/>
            <person name="van Straalen N.M."/>
            <person name="Roelofs D."/>
        </authorList>
    </citation>
    <scope>NUCLEOTIDE SEQUENCE [LARGE SCALE GENOMIC DNA]</scope>
    <source>
        <tissue evidence="10">Mixed pool</tissue>
    </source>
</reference>
<comment type="caution">
    <text evidence="10">The sequence shown here is derived from an EMBL/GenBank/DDBJ whole genome shotgun (WGS) entry which is preliminary data.</text>
</comment>
<keyword evidence="6" id="KW-0865">Zymogen</keyword>
<dbReference type="STRING" id="48709.A0A1D2MUY3"/>
<evidence type="ECO:0000256" key="8">
    <source>
        <dbReference type="SAM" id="Phobius"/>
    </source>
</evidence>
<organism evidence="10 11">
    <name type="scientific">Orchesella cincta</name>
    <name type="common">Springtail</name>
    <name type="synonym">Podura cincta</name>
    <dbReference type="NCBI Taxonomy" id="48709"/>
    <lineage>
        <taxon>Eukaryota</taxon>
        <taxon>Metazoa</taxon>
        <taxon>Ecdysozoa</taxon>
        <taxon>Arthropoda</taxon>
        <taxon>Hexapoda</taxon>
        <taxon>Collembola</taxon>
        <taxon>Entomobryomorpha</taxon>
        <taxon>Entomobryoidea</taxon>
        <taxon>Orchesellidae</taxon>
        <taxon>Orchesellinae</taxon>
        <taxon>Orchesella</taxon>
    </lineage>
</organism>
<dbReference type="PROSITE" id="PS50240">
    <property type="entry name" value="TRYPSIN_DOM"/>
    <property type="match status" value="1"/>
</dbReference>
<keyword evidence="11" id="KW-1185">Reference proteome</keyword>
<dbReference type="GO" id="GO:0005615">
    <property type="term" value="C:extracellular space"/>
    <property type="evidence" value="ECO:0007669"/>
    <property type="project" value="TreeGrafter"/>
</dbReference>
<dbReference type="InterPro" id="IPR001314">
    <property type="entry name" value="Peptidase_S1A"/>
</dbReference>
<evidence type="ECO:0000256" key="7">
    <source>
        <dbReference type="ARBA" id="ARBA00023157"/>
    </source>
</evidence>
<dbReference type="OMA" id="WAFIPRI"/>
<evidence type="ECO:0000259" key="9">
    <source>
        <dbReference type="PROSITE" id="PS50240"/>
    </source>
</evidence>
<dbReference type="InterPro" id="IPR043504">
    <property type="entry name" value="Peptidase_S1_PA_chymotrypsin"/>
</dbReference>
<evidence type="ECO:0000256" key="1">
    <source>
        <dbReference type="ARBA" id="ARBA00007664"/>
    </source>
</evidence>
<sequence>MKISDILRLLLIAAIIILAWVIESWAFIPRIPTSLLKRTGDQYVHQFVKPGDRIVGGRPAVHGEFPYQVSIQKVSFFGTKTHYCGGAVVGQRSNRDIVIRIGSITLRTDPLASEFKVKRIITHPGYNPDTIENDIGILKLTSPIQYKVNVNDVPLPNFKSDIPTDTHCIISGWGSTKEGGSISKSLMYTVVPTMTDQKCMDYYGKSEITEAMLCAGFSEGGTDSCQGDSGGPLVCDGVLTGVVSWGIGCARPKFPGVYTQVSYYTKWIQSNGCLDPVETKPPEKLFGFSFFPFWAKTN</sequence>
<dbReference type="PROSITE" id="PS00135">
    <property type="entry name" value="TRYPSIN_SER"/>
    <property type="match status" value="1"/>
</dbReference>
<dbReference type="InterPro" id="IPR001254">
    <property type="entry name" value="Trypsin_dom"/>
</dbReference>
<evidence type="ECO:0000313" key="10">
    <source>
        <dbReference type="EMBL" id="ODM96515.1"/>
    </source>
</evidence>
<proteinExistence type="inferred from homology"/>
<evidence type="ECO:0000256" key="4">
    <source>
        <dbReference type="ARBA" id="ARBA00022801"/>
    </source>
</evidence>
<keyword evidence="7" id="KW-1015">Disulfide bond</keyword>
<gene>
    <name evidence="10" type="ORF">Ocin01_10168</name>
</gene>
<dbReference type="PRINTS" id="PR00722">
    <property type="entry name" value="CHYMOTRYPSIN"/>
</dbReference>
<dbReference type="Proteomes" id="UP000094527">
    <property type="component" value="Unassembled WGS sequence"/>
</dbReference>
<dbReference type="SUPFAM" id="SSF50494">
    <property type="entry name" value="Trypsin-like serine proteases"/>
    <property type="match status" value="1"/>
</dbReference>
<evidence type="ECO:0000313" key="11">
    <source>
        <dbReference type="Proteomes" id="UP000094527"/>
    </source>
</evidence>
<name>A0A1D2MUY3_ORCCI</name>
<dbReference type="SMART" id="SM00020">
    <property type="entry name" value="Tryp_SPc"/>
    <property type="match status" value="1"/>
</dbReference>
<dbReference type="InterPro" id="IPR050127">
    <property type="entry name" value="Serine_Proteases_S1"/>
</dbReference>
<protein>
    <submittedName>
        <fullName evidence="10">Trypsin-1</fullName>
    </submittedName>
</protein>
<keyword evidence="4" id="KW-0378">Hydrolase</keyword>
<dbReference type="OrthoDB" id="546450at2759"/>
<dbReference type="EMBL" id="LJIJ01000532">
    <property type="protein sequence ID" value="ODM96515.1"/>
    <property type="molecule type" value="Genomic_DNA"/>
</dbReference>
<dbReference type="PANTHER" id="PTHR24264">
    <property type="entry name" value="TRYPSIN-RELATED"/>
    <property type="match status" value="1"/>
</dbReference>
<dbReference type="InterPro" id="IPR033116">
    <property type="entry name" value="TRYPSIN_SER"/>
</dbReference>
<comment type="similarity">
    <text evidence="1">Belongs to the peptidase S1 family.</text>
</comment>
<dbReference type="InterPro" id="IPR009003">
    <property type="entry name" value="Peptidase_S1_PA"/>
</dbReference>
<keyword evidence="8" id="KW-0472">Membrane</keyword>
<dbReference type="PANTHER" id="PTHR24264:SF83">
    <property type="entry name" value="COMPLEMENT FACTOR I"/>
    <property type="match status" value="1"/>
</dbReference>
<evidence type="ECO:0000256" key="5">
    <source>
        <dbReference type="ARBA" id="ARBA00022825"/>
    </source>
</evidence>
<evidence type="ECO:0000256" key="3">
    <source>
        <dbReference type="ARBA" id="ARBA00022729"/>
    </source>
</evidence>
<keyword evidence="5" id="KW-0720">Serine protease</keyword>
<keyword evidence="2" id="KW-0645">Protease</keyword>
<dbReference type="GO" id="GO:0004252">
    <property type="term" value="F:serine-type endopeptidase activity"/>
    <property type="evidence" value="ECO:0007669"/>
    <property type="project" value="InterPro"/>
</dbReference>
<feature type="transmembrane region" description="Helical" evidence="8">
    <location>
        <begin position="6"/>
        <end position="28"/>
    </location>
</feature>